<comment type="caution">
    <text evidence="2">The sequence shown here is derived from an EMBL/GenBank/DDBJ whole genome shotgun (WGS) entry which is preliminary data.</text>
</comment>
<feature type="transmembrane region" description="Helical" evidence="1">
    <location>
        <begin position="107"/>
        <end position="126"/>
    </location>
</feature>
<proteinExistence type="predicted"/>
<feature type="transmembrane region" description="Helical" evidence="1">
    <location>
        <begin position="62"/>
        <end position="95"/>
    </location>
</feature>
<keyword evidence="1" id="KW-0812">Transmembrane</keyword>
<name>A0A7V4XRB9_9BACT</name>
<keyword evidence="1" id="KW-1133">Transmembrane helix</keyword>
<evidence type="ECO:0008006" key="3">
    <source>
        <dbReference type="Google" id="ProtNLM"/>
    </source>
</evidence>
<organism evidence="2">
    <name type="scientific">Acidobacterium capsulatum</name>
    <dbReference type="NCBI Taxonomy" id="33075"/>
    <lineage>
        <taxon>Bacteria</taxon>
        <taxon>Pseudomonadati</taxon>
        <taxon>Acidobacteriota</taxon>
        <taxon>Terriglobia</taxon>
        <taxon>Terriglobales</taxon>
        <taxon>Acidobacteriaceae</taxon>
        <taxon>Acidobacterium</taxon>
    </lineage>
</organism>
<accession>A0A7V4XRB9</accession>
<evidence type="ECO:0000313" key="2">
    <source>
        <dbReference type="EMBL" id="HGY93671.1"/>
    </source>
</evidence>
<gene>
    <name evidence="2" type="ORF">ENW50_03130</name>
</gene>
<reference evidence="2" key="1">
    <citation type="journal article" date="2020" name="mSystems">
        <title>Genome- and Community-Level Interaction Insights into Carbon Utilization and Element Cycling Functions of Hydrothermarchaeota in Hydrothermal Sediment.</title>
        <authorList>
            <person name="Zhou Z."/>
            <person name="Liu Y."/>
            <person name="Xu W."/>
            <person name="Pan J."/>
            <person name="Luo Z.H."/>
            <person name="Li M."/>
        </authorList>
    </citation>
    <scope>NUCLEOTIDE SEQUENCE [LARGE SCALE GENOMIC DNA]</scope>
    <source>
        <strain evidence="2">SpSt-855</strain>
    </source>
</reference>
<dbReference type="EMBL" id="DTKL01000018">
    <property type="protein sequence ID" value="HGY93671.1"/>
    <property type="molecule type" value="Genomic_DNA"/>
</dbReference>
<sequence>MGTPCYRCHETLTGEEPFCAHCGAPQLCVPENEAVLSAQEGSVQHTIDQAAGMLRWRIAVHVALLVAVPAALLSALLSPGTLWVFAGGFLTVALYRRRTASPTNGKLGWRIGGLMGIVAAALSMAIQGASLVFDRFVLHEGAKIDGEFQTEMQSVLHAMQQQNPDFSKQLPWFSHFMLSPYGVAAVFLAGSLMLALSMVLFSALGGAIGGRYLRTRPLSRPAA</sequence>
<evidence type="ECO:0000256" key="1">
    <source>
        <dbReference type="SAM" id="Phobius"/>
    </source>
</evidence>
<protein>
    <recommendedName>
        <fullName evidence="3">Zinc ribbon domain-containing protein</fullName>
    </recommendedName>
</protein>
<feature type="transmembrane region" description="Helical" evidence="1">
    <location>
        <begin position="181"/>
        <end position="210"/>
    </location>
</feature>
<dbReference type="AlphaFoldDB" id="A0A7V4XRB9"/>
<keyword evidence="1" id="KW-0472">Membrane</keyword>